<feature type="coiled-coil region" evidence="1">
    <location>
        <begin position="14"/>
        <end position="59"/>
    </location>
</feature>
<organism evidence="2 3">
    <name type="scientific">Pseudoalteromonas tunicata D2</name>
    <dbReference type="NCBI Taxonomy" id="87626"/>
    <lineage>
        <taxon>Bacteria</taxon>
        <taxon>Pseudomonadati</taxon>
        <taxon>Pseudomonadota</taxon>
        <taxon>Gammaproteobacteria</taxon>
        <taxon>Alteromonadales</taxon>
        <taxon>Pseudoalteromonadaceae</taxon>
        <taxon>Pseudoalteromonas</taxon>
    </lineage>
</organism>
<keyword evidence="1" id="KW-0175">Coiled coil</keyword>
<keyword evidence="3" id="KW-1185">Reference proteome</keyword>
<dbReference type="AlphaFoldDB" id="A4C836"/>
<gene>
    <name evidence="2" type="ORF">PTD2_06904</name>
</gene>
<accession>A4C836</accession>
<dbReference type="Proteomes" id="UP000006201">
    <property type="component" value="Unassembled WGS sequence"/>
</dbReference>
<comment type="caution">
    <text evidence="2">The sequence shown here is derived from an EMBL/GenBank/DDBJ whole genome shotgun (WGS) entry which is preliminary data.</text>
</comment>
<protein>
    <submittedName>
        <fullName evidence="2">Putative orphan protein</fullName>
    </submittedName>
</protein>
<dbReference type="eggNOG" id="ENOG5032TSI">
    <property type="taxonomic scope" value="Bacteria"/>
</dbReference>
<dbReference type="HOGENOM" id="CLU_173300_0_0_6"/>
<dbReference type="EMBL" id="AAOH01000003">
    <property type="protein sequence ID" value="EAR28751.1"/>
    <property type="molecule type" value="Genomic_DNA"/>
</dbReference>
<evidence type="ECO:0000256" key="1">
    <source>
        <dbReference type="SAM" id="Coils"/>
    </source>
</evidence>
<reference evidence="2 3" key="1">
    <citation type="submission" date="2006-02" db="EMBL/GenBank/DDBJ databases">
        <authorList>
            <person name="Moran M.A."/>
            <person name="Kjelleberg S."/>
            <person name="Egan S."/>
            <person name="Saunders N."/>
            <person name="Thomas T."/>
            <person name="Ferriera S."/>
            <person name="Johnson J."/>
            <person name="Kravitz S."/>
            <person name="Halpern A."/>
            <person name="Remington K."/>
            <person name="Beeson K."/>
            <person name="Tran B."/>
            <person name="Rogers Y.-H."/>
            <person name="Friedman R."/>
            <person name="Venter J.C."/>
        </authorList>
    </citation>
    <scope>NUCLEOTIDE SEQUENCE [LARGE SCALE GENOMIC DNA]</scope>
    <source>
        <strain evidence="2 3">D2</strain>
    </source>
</reference>
<evidence type="ECO:0000313" key="3">
    <source>
        <dbReference type="Proteomes" id="UP000006201"/>
    </source>
</evidence>
<sequence length="88" mass="10274">MQVYLNQLKERIMSDNTLLQLEQLINQLIEQKNKLQQEVSDLKEKNSQLIDENETLQLEAIESDEKQKHAASTLENLLLKLQNAQQVN</sequence>
<dbReference type="STRING" id="87626.PTD2_06904"/>
<proteinExistence type="predicted"/>
<name>A4C836_9GAMM</name>
<evidence type="ECO:0000313" key="2">
    <source>
        <dbReference type="EMBL" id="EAR28751.1"/>
    </source>
</evidence>